<protein>
    <submittedName>
        <fullName evidence="1">Uncharacterized protein</fullName>
    </submittedName>
</protein>
<reference evidence="1 2" key="1">
    <citation type="journal article" date="2024" name="J Genomics">
        <title>Draft genome sequencing and assembly of Favolaschia claudopus CIRM-BRFM 2984 isolated from oak limbs.</title>
        <authorList>
            <person name="Navarro D."/>
            <person name="Drula E."/>
            <person name="Chaduli D."/>
            <person name="Cazenave R."/>
            <person name="Ahrendt S."/>
            <person name="Wang J."/>
            <person name="Lipzen A."/>
            <person name="Daum C."/>
            <person name="Barry K."/>
            <person name="Grigoriev I.V."/>
            <person name="Favel A."/>
            <person name="Rosso M.N."/>
            <person name="Martin F."/>
        </authorList>
    </citation>
    <scope>NUCLEOTIDE SEQUENCE [LARGE SCALE GENOMIC DNA]</scope>
    <source>
        <strain evidence="1 2">CIRM-BRFM 2984</strain>
    </source>
</reference>
<evidence type="ECO:0000313" key="1">
    <source>
        <dbReference type="EMBL" id="KAK7049166.1"/>
    </source>
</evidence>
<sequence>MVLPFAGESYLPVQYNLAKGERGVELGSLFPQLTSFVAPSLAQTLYKLAWASDGNLTLIQDLDPYRADVQHSAAIGDDDEIPELISGGGNHFCHFCGEAAERAWAENNSAHYQGKEMGPGERQQLFPFVFVKSKL</sequence>
<evidence type="ECO:0000313" key="2">
    <source>
        <dbReference type="Proteomes" id="UP001362999"/>
    </source>
</evidence>
<gene>
    <name evidence="1" type="ORF">R3P38DRAFT_3175414</name>
</gene>
<comment type="caution">
    <text evidence="1">The sequence shown here is derived from an EMBL/GenBank/DDBJ whole genome shotgun (WGS) entry which is preliminary data.</text>
</comment>
<dbReference type="AlphaFoldDB" id="A0AAW0DDW8"/>
<accession>A0AAW0DDW8</accession>
<organism evidence="1 2">
    <name type="scientific">Favolaschia claudopus</name>
    <dbReference type="NCBI Taxonomy" id="2862362"/>
    <lineage>
        <taxon>Eukaryota</taxon>
        <taxon>Fungi</taxon>
        <taxon>Dikarya</taxon>
        <taxon>Basidiomycota</taxon>
        <taxon>Agaricomycotina</taxon>
        <taxon>Agaricomycetes</taxon>
        <taxon>Agaricomycetidae</taxon>
        <taxon>Agaricales</taxon>
        <taxon>Marasmiineae</taxon>
        <taxon>Mycenaceae</taxon>
        <taxon>Favolaschia</taxon>
    </lineage>
</organism>
<proteinExistence type="predicted"/>
<dbReference type="EMBL" id="JAWWNJ010000009">
    <property type="protein sequence ID" value="KAK7049166.1"/>
    <property type="molecule type" value="Genomic_DNA"/>
</dbReference>
<keyword evidence="2" id="KW-1185">Reference proteome</keyword>
<dbReference type="Proteomes" id="UP001362999">
    <property type="component" value="Unassembled WGS sequence"/>
</dbReference>
<name>A0AAW0DDW8_9AGAR</name>